<dbReference type="Gene3D" id="2.60.40.760">
    <property type="entry name" value="Expansin, cellulose-binding-like domain"/>
    <property type="match status" value="1"/>
</dbReference>
<dbReference type="InterPro" id="IPR007117">
    <property type="entry name" value="Expansin_CBD"/>
</dbReference>
<dbReference type="PANTHER" id="PTHR31692">
    <property type="entry name" value="EXPANSIN-B3"/>
    <property type="match status" value="1"/>
</dbReference>
<dbReference type="InterPro" id="IPR036908">
    <property type="entry name" value="RlpA-like_sf"/>
</dbReference>
<dbReference type="InterPro" id="IPR007118">
    <property type="entry name" value="Expan_Lol_pI"/>
</dbReference>
<dbReference type="OrthoDB" id="406505at2759"/>
<dbReference type="Gene3D" id="2.40.40.10">
    <property type="entry name" value="RlpA-like domain"/>
    <property type="match status" value="1"/>
</dbReference>
<dbReference type="InterPro" id="IPR009009">
    <property type="entry name" value="RlpA-like_DPBB"/>
</dbReference>
<dbReference type="PROSITE" id="PS50843">
    <property type="entry name" value="EXPANSIN_CBD"/>
    <property type="match status" value="1"/>
</dbReference>
<proteinExistence type="inferred from homology"/>
<keyword evidence="7" id="KW-1185">Reference proteome</keyword>
<dbReference type="CDD" id="cd22275">
    <property type="entry name" value="DPBB_EXPB_N"/>
    <property type="match status" value="1"/>
</dbReference>
<evidence type="ECO:0000256" key="4">
    <source>
        <dbReference type="SAM" id="SignalP"/>
    </source>
</evidence>
<dbReference type="SUPFAM" id="SSF50685">
    <property type="entry name" value="Barwin-like endoglucanases"/>
    <property type="match status" value="1"/>
</dbReference>
<sequence length="263" mass="27552">MAASLLASFVTLSCLFTVSFCLKTKRFSLPMAGRGWSPAGATWYGSAHGAGSDGGACGYGDAVGQAPISAMIAAGSPSIFESGKGCGACYQVRCTTHKACSGKPVTVVITDSCPGGTCLRESAHFDLSGTAFGAMARPGMADELRNAGILPIQYSRVACEYPGKTITFHVEAGCNPYYFAMVVEFEDGDGDLAAVEIKDGSNAWRAMTQSWGAVWRLDSGSVLHAPFSIQLTSQYSGKKLVANNVIPAGWKPGATYRSFVNYS</sequence>
<gene>
    <name evidence="8" type="primary">LOC103717279</name>
</gene>
<dbReference type="AlphaFoldDB" id="A0A8B7CPW1"/>
<dbReference type="PRINTS" id="PR00829">
    <property type="entry name" value="LOLP1ALLERGN"/>
</dbReference>
<comment type="subcellular location">
    <subcellularLocation>
        <location evidence="1">Secreted</location>
    </subcellularLocation>
</comment>
<evidence type="ECO:0000313" key="7">
    <source>
        <dbReference type="Proteomes" id="UP000228380"/>
    </source>
</evidence>
<dbReference type="InterPro" id="IPR005795">
    <property type="entry name" value="LolPI"/>
</dbReference>
<evidence type="ECO:0000313" key="8">
    <source>
        <dbReference type="RefSeq" id="XP_008803823.2"/>
    </source>
</evidence>
<dbReference type="GeneID" id="103717279"/>
<dbReference type="KEGG" id="pda:103717279"/>
<dbReference type="PROSITE" id="PS50842">
    <property type="entry name" value="EXPANSIN_EG45"/>
    <property type="match status" value="1"/>
</dbReference>
<dbReference type="SMART" id="SM00837">
    <property type="entry name" value="DPBB_1"/>
    <property type="match status" value="1"/>
</dbReference>
<dbReference type="Pfam" id="PF01357">
    <property type="entry name" value="Expansin_C"/>
    <property type="match status" value="1"/>
</dbReference>
<dbReference type="PANTHER" id="PTHR31692:SF49">
    <property type="entry name" value="EXPANSIN-B15-LIKE"/>
    <property type="match status" value="1"/>
</dbReference>
<evidence type="ECO:0000259" key="6">
    <source>
        <dbReference type="PROSITE" id="PS50843"/>
    </source>
</evidence>
<evidence type="ECO:0000256" key="3">
    <source>
        <dbReference type="ARBA" id="ARBA00022525"/>
    </source>
</evidence>
<name>A0A8B7CPW1_PHODC</name>
<keyword evidence="4" id="KW-0732">Signal</keyword>
<dbReference type="RefSeq" id="XP_008803823.2">
    <property type="nucleotide sequence ID" value="XM_008805601.2"/>
</dbReference>
<evidence type="ECO:0000259" key="5">
    <source>
        <dbReference type="PROSITE" id="PS50842"/>
    </source>
</evidence>
<dbReference type="InterPro" id="IPR007112">
    <property type="entry name" value="Expansin/allergen_DPBB_dom"/>
</dbReference>
<dbReference type="SUPFAM" id="SSF49590">
    <property type="entry name" value="PHL pollen allergen"/>
    <property type="match status" value="1"/>
</dbReference>
<dbReference type="InterPro" id="IPR036749">
    <property type="entry name" value="Expansin_CBD_sf"/>
</dbReference>
<feature type="domain" description="Expansin-like EG45" evidence="5">
    <location>
        <begin position="54"/>
        <end position="164"/>
    </location>
</feature>
<feature type="chain" id="PRO_5034972401" evidence="4">
    <location>
        <begin position="22"/>
        <end position="263"/>
    </location>
</feature>
<evidence type="ECO:0000256" key="1">
    <source>
        <dbReference type="ARBA" id="ARBA00004613"/>
    </source>
</evidence>
<dbReference type="Proteomes" id="UP000228380">
    <property type="component" value="Chromosome 2"/>
</dbReference>
<dbReference type="GO" id="GO:0005576">
    <property type="term" value="C:extracellular region"/>
    <property type="evidence" value="ECO:0007669"/>
    <property type="project" value="UniProtKB-SubCell"/>
</dbReference>
<feature type="domain" description="Expansin-like CBD" evidence="6">
    <location>
        <begin position="177"/>
        <end position="258"/>
    </location>
</feature>
<accession>A0A8B7CPW1</accession>
<dbReference type="PRINTS" id="PR01225">
    <property type="entry name" value="EXPANSNFAMLY"/>
</dbReference>
<evidence type="ECO:0000256" key="2">
    <source>
        <dbReference type="ARBA" id="ARBA00005650"/>
    </source>
</evidence>
<keyword evidence="3" id="KW-0964">Secreted</keyword>
<comment type="similarity">
    <text evidence="2">Belongs to the expansin family. Expansin B subfamily.</text>
</comment>
<feature type="signal peptide" evidence="4">
    <location>
        <begin position="1"/>
        <end position="21"/>
    </location>
</feature>
<reference evidence="7" key="1">
    <citation type="journal article" date="2019" name="Nat. Commun.">
        <title>Genome-wide association mapping of date palm fruit traits.</title>
        <authorList>
            <person name="Hazzouri K.M."/>
            <person name="Gros-Balthazard M."/>
            <person name="Flowers J.M."/>
            <person name="Copetti D."/>
            <person name="Lemansour A."/>
            <person name="Lebrun M."/>
            <person name="Masmoudi K."/>
            <person name="Ferrand S."/>
            <person name="Dhar M.I."/>
            <person name="Fresquez Z.A."/>
            <person name="Rosas U."/>
            <person name="Zhang J."/>
            <person name="Talag J."/>
            <person name="Lee S."/>
            <person name="Kudrna D."/>
            <person name="Powell R.F."/>
            <person name="Leitch I.J."/>
            <person name="Krueger R.R."/>
            <person name="Wing R.A."/>
            <person name="Amiri K.M.A."/>
            <person name="Purugganan M.D."/>
        </authorList>
    </citation>
    <scope>NUCLEOTIDE SEQUENCE [LARGE SCALE GENOMIC DNA]</scope>
    <source>
        <strain evidence="7">cv. Khalas</strain>
    </source>
</reference>
<protein>
    <submittedName>
        <fullName evidence="8">Expansin-B11-like</fullName>
    </submittedName>
</protein>
<dbReference type="Pfam" id="PF03330">
    <property type="entry name" value="DPBB_1"/>
    <property type="match status" value="1"/>
</dbReference>
<reference evidence="8" key="2">
    <citation type="submission" date="2025-08" db="UniProtKB">
        <authorList>
            <consortium name="RefSeq"/>
        </authorList>
    </citation>
    <scope>IDENTIFICATION</scope>
    <source>
        <tissue evidence="8">Young leaves</tissue>
    </source>
</reference>
<organism evidence="7 8">
    <name type="scientific">Phoenix dactylifera</name>
    <name type="common">Date palm</name>
    <dbReference type="NCBI Taxonomy" id="42345"/>
    <lineage>
        <taxon>Eukaryota</taxon>
        <taxon>Viridiplantae</taxon>
        <taxon>Streptophyta</taxon>
        <taxon>Embryophyta</taxon>
        <taxon>Tracheophyta</taxon>
        <taxon>Spermatophyta</taxon>
        <taxon>Magnoliopsida</taxon>
        <taxon>Liliopsida</taxon>
        <taxon>Arecaceae</taxon>
        <taxon>Coryphoideae</taxon>
        <taxon>Phoeniceae</taxon>
        <taxon>Phoenix</taxon>
    </lineage>
</organism>